<evidence type="ECO:0000259" key="15">
    <source>
        <dbReference type="PROSITE" id="PS51721"/>
    </source>
</evidence>
<evidence type="ECO:0000256" key="6">
    <source>
        <dbReference type="ARBA" id="ARBA00022843"/>
    </source>
</evidence>
<feature type="compositionally biased region" description="Basic and acidic residues" evidence="14">
    <location>
        <begin position="59"/>
        <end position="95"/>
    </location>
</feature>
<feature type="domain" description="CP-type G" evidence="15">
    <location>
        <begin position="130"/>
        <end position="308"/>
    </location>
</feature>
<evidence type="ECO:0000256" key="14">
    <source>
        <dbReference type="SAM" id="MobiDB-lite"/>
    </source>
</evidence>
<dbReference type="GO" id="GO:0005730">
    <property type="term" value="C:nucleolus"/>
    <property type="evidence" value="ECO:0007669"/>
    <property type="project" value="UniProtKB-SubCell"/>
</dbReference>
<dbReference type="STRING" id="29139.ENSVURP00010019976"/>
<keyword evidence="17" id="KW-1185">Reference proteome</keyword>
<reference evidence="17" key="1">
    <citation type="submission" date="2018-12" db="EMBL/GenBank/DDBJ databases">
        <authorList>
            <person name="Yazar S."/>
        </authorList>
    </citation>
    <scope>NUCLEOTIDE SEQUENCE [LARGE SCALE GENOMIC DNA]</scope>
</reference>
<feature type="region of interest" description="Disordered" evidence="14">
    <location>
        <begin position="459"/>
        <end position="508"/>
    </location>
</feature>
<dbReference type="FunFam" id="1.10.1580.10:FF:000002">
    <property type="entry name" value="Guanine nucleotide-binding protein-like 3 (nucleolar)-like"/>
    <property type="match status" value="1"/>
</dbReference>
<dbReference type="RefSeq" id="XP_027692686.1">
    <property type="nucleotide sequence ID" value="XM_027836885.1"/>
</dbReference>
<accession>A0A4X2LD06</accession>
<name>A0A4X2LD06_VOMUR</name>
<dbReference type="GO" id="GO:0005525">
    <property type="term" value="F:GTP binding"/>
    <property type="evidence" value="ECO:0007669"/>
    <property type="project" value="UniProtKB-KW"/>
</dbReference>
<dbReference type="PROSITE" id="PS51721">
    <property type="entry name" value="G_CP"/>
    <property type="match status" value="1"/>
</dbReference>
<evidence type="ECO:0000256" key="10">
    <source>
        <dbReference type="ARBA" id="ARBA00023242"/>
    </source>
</evidence>
<evidence type="ECO:0000313" key="16">
    <source>
        <dbReference type="Ensembl" id="ENSVURP00010019976.1"/>
    </source>
</evidence>
<dbReference type="InterPro" id="IPR014813">
    <property type="entry name" value="Gnl3_N_dom"/>
</dbReference>
<evidence type="ECO:0000256" key="13">
    <source>
        <dbReference type="ARBA" id="ARBA00080023"/>
    </source>
</evidence>
<evidence type="ECO:0000256" key="7">
    <source>
        <dbReference type="ARBA" id="ARBA00022990"/>
    </source>
</evidence>
<feature type="compositionally biased region" description="Basic and acidic residues" evidence="14">
    <location>
        <begin position="460"/>
        <end position="473"/>
    </location>
</feature>
<dbReference type="InterPro" id="IPR023179">
    <property type="entry name" value="GTP-bd_ortho_bundle_sf"/>
</dbReference>
<feature type="compositionally biased region" description="Acidic residues" evidence="14">
    <location>
        <begin position="474"/>
        <end position="502"/>
    </location>
</feature>
<evidence type="ECO:0000256" key="2">
    <source>
        <dbReference type="ARBA" id="ARBA00016532"/>
    </source>
</evidence>
<keyword evidence="3" id="KW-1017">Isopeptide bond</keyword>
<dbReference type="Gene3D" id="1.10.1580.10">
    <property type="match status" value="1"/>
</dbReference>
<feature type="compositionally biased region" description="Basic residues" evidence="14">
    <location>
        <begin position="1"/>
        <end position="45"/>
    </location>
</feature>
<evidence type="ECO:0000256" key="1">
    <source>
        <dbReference type="ARBA" id="ARBA00004604"/>
    </source>
</evidence>
<dbReference type="Proteomes" id="UP000314987">
    <property type="component" value="Unassembled WGS sequence"/>
</dbReference>
<keyword evidence="8" id="KW-0175">Coiled coil</keyword>
<dbReference type="GO" id="GO:0032206">
    <property type="term" value="P:positive regulation of telomere maintenance"/>
    <property type="evidence" value="ECO:0007669"/>
    <property type="project" value="Ensembl"/>
</dbReference>
<keyword evidence="6" id="KW-0832">Ubl conjugation</keyword>
<dbReference type="GO" id="GO:0033235">
    <property type="term" value="P:positive regulation of protein sumoylation"/>
    <property type="evidence" value="ECO:0007669"/>
    <property type="project" value="Ensembl"/>
</dbReference>
<comment type="subcellular location">
    <subcellularLocation>
        <location evidence="1">Nucleus</location>
        <location evidence="1">Nucleolus</location>
    </subcellularLocation>
</comment>
<dbReference type="InterPro" id="IPR030378">
    <property type="entry name" value="G_CP_dom"/>
</dbReference>
<keyword evidence="5" id="KW-0547">Nucleotide-binding</keyword>
<keyword evidence="10" id="KW-0539">Nucleus</keyword>
<evidence type="ECO:0000256" key="12">
    <source>
        <dbReference type="ARBA" id="ARBA00079460"/>
    </source>
</evidence>
<sequence>MKRPKLKKASKRMTCHKRFKIQKKVREHYRKVRKEAKKHGHKKPKKDPGVPNSAPFKEALLREAEQRKQQLEELKEKQKLNKHKEQAQKRKHDENNVASSNTEPPEREFVGRKAKLSCRTVKQGSKKSFCRELQKVIEASDVLLEVLDARDPLGCRCPQVEQIITQTGGNKKLLLVLNKTDLVPKESLNKWVHCLKKELPTVVFRASAFGKEKIRMPGKKKLDLSRHGMCLGGKSLLTLLNDFCKTQNKAIRVGVIGFPNVGKSSIINSLKQAYVCHTGPAMGLTRYMQIVHIDKNITMLDSPSIIASPSNSPVALALRSPTNIEKRELLDSVTTIVEHCNKQQLMLRYNIPSYRESQEFLTLLAQKRGMVRKGGLLKVEEAAKLFWSHWTGPKMSYYCLVPPSLTFSSHLTENIVGDMQQGLNLEELEKNNLGAIRAIRGPRLSSSILFQCSGLTNGITEERDVPEELPRQEENEDYDDAEEEEEDDFLYEEDEDSDDENVVDERSRVGTKRLKVEEELQPGKKFGAGAEEKSFHVDKMIEEDDDTYNFNTDYV</sequence>
<feature type="region of interest" description="Disordered" evidence="14">
    <location>
        <begin position="1"/>
        <end position="111"/>
    </location>
</feature>
<evidence type="ECO:0000256" key="4">
    <source>
        <dbReference type="ARBA" id="ARBA00022553"/>
    </source>
</evidence>
<gene>
    <name evidence="16" type="primary">GNL3</name>
</gene>
<dbReference type="InterPro" id="IPR050755">
    <property type="entry name" value="TRAFAC_YlqF/YawG_RiboMat"/>
</dbReference>
<organism evidence="16 17">
    <name type="scientific">Vombatus ursinus</name>
    <name type="common">Common wombat</name>
    <dbReference type="NCBI Taxonomy" id="29139"/>
    <lineage>
        <taxon>Eukaryota</taxon>
        <taxon>Metazoa</taxon>
        <taxon>Chordata</taxon>
        <taxon>Craniata</taxon>
        <taxon>Vertebrata</taxon>
        <taxon>Euteleostomi</taxon>
        <taxon>Mammalia</taxon>
        <taxon>Metatheria</taxon>
        <taxon>Diprotodontia</taxon>
        <taxon>Vombatidae</taxon>
        <taxon>Vombatus</taxon>
    </lineage>
</organism>
<evidence type="ECO:0000256" key="8">
    <source>
        <dbReference type="ARBA" id="ARBA00023054"/>
    </source>
</evidence>
<dbReference type="Gene3D" id="3.40.50.300">
    <property type="entry name" value="P-loop containing nucleotide triphosphate hydrolases"/>
    <property type="match status" value="1"/>
</dbReference>
<dbReference type="Ensembl" id="ENSVURT00010022742.1">
    <property type="protein sequence ID" value="ENSVURP00010019976.1"/>
    <property type="gene ID" value="ENSVURG00010015273.1"/>
</dbReference>
<dbReference type="GO" id="GO:0017145">
    <property type="term" value="P:stem cell division"/>
    <property type="evidence" value="ECO:0007669"/>
    <property type="project" value="Ensembl"/>
</dbReference>
<dbReference type="GO" id="GO:1904816">
    <property type="term" value="P:positive regulation of protein localization to chromosome, telomeric region"/>
    <property type="evidence" value="ECO:0007669"/>
    <property type="project" value="Ensembl"/>
</dbReference>
<dbReference type="OMA" id="FKLDGLW"/>
<dbReference type="InterPro" id="IPR006073">
    <property type="entry name" value="GTP-bd"/>
</dbReference>
<keyword evidence="4" id="KW-0597">Phosphoprotein</keyword>
<dbReference type="GO" id="GO:1902895">
    <property type="term" value="P:positive regulation of miRNA transcription"/>
    <property type="evidence" value="ECO:0007669"/>
    <property type="project" value="Ensembl"/>
</dbReference>
<dbReference type="GeneID" id="114024053"/>
<protein>
    <recommendedName>
        <fullName evidence="2">Guanine nucleotide-binding protein-like 3</fullName>
    </recommendedName>
    <alternativeName>
        <fullName evidence="13">Nucleolar GTP-binding protein 3</fullName>
    </alternativeName>
    <alternativeName>
        <fullName evidence="12">Nucleostemin</fullName>
    </alternativeName>
</protein>
<dbReference type="SUPFAM" id="SSF52540">
    <property type="entry name" value="P-loop containing nucleoside triphosphate hydrolases"/>
    <property type="match status" value="1"/>
</dbReference>
<comment type="function">
    <text evidence="11">May be required to maintain the proliferative capacity of stem cells. Stabilizes MDM2 by preventing its ubiquitination, and hence proteasomal degradation.</text>
</comment>
<dbReference type="PANTHER" id="PTHR11089:SF11">
    <property type="entry name" value="GUANINE NUCLEOTIDE-BINDING PROTEIN-LIKE 3"/>
    <property type="match status" value="1"/>
</dbReference>
<dbReference type="Pfam" id="PF08701">
    <property type="entry name" value="GN3L_Grn1"/>
    <property type="match status" value="1"/>
</dbReference>
<dbReference type="FunFam" id="3.40.50.300:FF:001106">
    <property type="entry name" value="Guanine nucleotide-binding protein-like 3"/>
    <property type="match status" value="1"/>
</dbReference>
<dbReference type="GO" id="GO:0030496">
    <property type="term" value="C:midbody"/>
    <property type="evidence" value="ECO:0007669"/>
    <property type="project" value="Ensembl"/>
</dbReference>
<dbReference type="GO" id="GO:0016604">
    <property type="term" value="C:nuclear body"/>
    <property type="evidence" value="ECO:0007669"/>
    <property type="project" value="Ensembl"/>
</dbReference>
<dbReference type="OrthoDB" id="444945at2759"/>
<reference evidence="16" key="2">
    <citation type="submission" date="2025-08" db="UniProtKB">
        <authorList>
            <consortium name="Ensembl"/>
        </authorList>
    </citation>
    <scope>IDENTIFICATION</scope>
</reference>
<reference evidence="16" key="3">
    <citation type="submission" date="2025-09" db="UniProtKB">
        <authorList>
            <consortium name="Ensembl"/>
        </authorList>
    </citation>
    <scope>IDENTIFICATION</scope>
</reference>
<dbReference type="GO" id="GO:0019827">
    <property type="term" value="P:stem cell population maintenance"/>
    <property type="evidence" value="ECO:0007669"/>
    <property type="project" value="Ensembl"/>
</dbReference>
<dbReference type="GO" id="GO:0048027">
    <property type="term" value="F:mRNA 5'-UTR binding"/>
    <property type="evidence" value="ECO:0007669"/>
    <property type="project" value="Ensembl"/>
</dbReference>
<dbReference type="GO" id="GO:0005694">
    <property type="term" value="C:chromosome"/>
    <property type="evidence" value="ECO:0007669"/>
    <property type="project" value="Ensembl"/>
</dbReference>
<dbReference type="PANTHER" id="PTHR11089">
    <property type="entry name" value="GTP-BINDING PROTEIN-RELATED"/>
    <property type="match status" value="1"/>
</dbReference>
<evidence type="ECO:0000256" key="5">
    <source>
        <dbReference type="ARBA" id="ARBA00022741"/>
    </source>
</evidence>
<keyword evidence="7" id="KW-0007">Acetylation</keyword>
<dbReference type="AlphaFoldDB" id="A0A4X2LD06"/>
<dbReference type="CTD" id="26354"/>
<dbReference type="GeneTree" id="ENSGT00940000158320"/>
<dbReference type="CDD" id="cd04178">
    <property type="entry name" value="Nucleostemin_like"/>
    <property type="match status" value="1"/>
</dbReference>
<evidence type="ECO:0000256" key="11">
    <source>
        <dbReference type="ARBA" id="ARBA00055611"/>
    </source>
</evidence>
<dbReference type="Pfam" id="PF01926">
    <property type="entry name" value="MMR_HSR1"/>
    <property type="match status" value="1"/>
</dbReference>
<evidence type="ECO:0000256" key="3">
    <source>
        <dbReference type="ARBA" id="ARBA00022499"/>
    </source>
</evidence>
<dbReference type="InterPro" id="IPR027417">
    <property type="entry name" value="P-loop_NTPase"/>
</dbReference>
<evidence type="ECO:0000313" key="17">
    <source>
        <dbReference type="Proteomes" id="UP000314987"/>
    </source>
</evidence>
<evidence type="ECO:0000256" key="9">
    <source>
        <dbReference type="ARBA" id="ARBA00023134"/>
    </source>
</evidence>
<proteinExistence type="predicted"/>
<keyword evidence="9" id="KW-0342">GTP-binding</keyword>